<evidence type="ECO:0000256" key="4">
    <source>
        <dbReference type="ARBA" id="ARBA00030169"/>
    </source>
</evidence>
<comment type="caution">
    <text evidence="6">The sequence shown here is derived from an EMBL/GenBank/DDBJ whole genome shotgun (WGS) entry which is preliminary data.</text>
</comment>
<dbReference type="PANTHER" id="PTHR33254">
    <property type="entry name" value="4-HYDROXY-4-METHYL-2-OXOGLUTARATE ALDOLASE 3-RELATED"/>
    <property type="match status" value="1"/>
</dbReference>
<comment type="cofactor">
    <cofactor evidence="5">
        <name>Mg(2+)</name>
        <dbReference type="ChEBI" id="CHEBI:18420"/>
    </cofactor>
</comment>
<evidence type="ECO:0000313" key="7">
    <source>
        <dbReference type="Proteomes" id="UP000188879"/>
    </source>
</evidence>
<name>A0A1V2GUB1_9PROT</name>
<evidence type="ECO:0000256" key="3">
    <source>
        <dbReference type="ARBA" id="ARBA00029596"/>
    </source>
</evidence>
<feature type="binding site" evidence="5">
    <location>
        <begin position="111"/>
        <end position="114"/>
    </location>
    <ligand>
        <name>substrate</name>
    </ligand>
</feature>
<dbReference type="GO" id="GO:0046872">
    <property type="term" value="F:metal ion binding"/>
    <property type="evidence" value="ECO:0007669"/>
    <property type="project" value="UniProtKB-KW"/>
</dbReference>
<dbReference type="Pfam" id="PF03737">
    <property type="entry name" value="RraA-like"/>
    <property type="match status" value="1"/>
</dbReference>
<dbReference type="AlphaFoldDB" id="A0A1V2GUB1"/>
<evidence type="ECO:0000313" key="6">
    <source>
        <dbReference type="EMBL" id="ONG43979.1"/>
    </source>
</evidence>
<dbReference type="GO" id="GO:0032259">
    <property type="term" value="P:methylation"/>
    <property type="evidence" value="ECO:0007669"/>
    <property type="project" value="UniProtKB-KW"/>
</dbReference>
<dbReference type="PANTHER" id="PTHR33254:SF4">
    <property type="entry name" value="4-HYDROXY-4-METHYL-2-OXOGLUTARATE ALDOLASE 3-RELATED"/>
    <property type="match status" value="1"/>
</dbReference>
<keyword evidence="6" id="KW-0808">Transferase</keyword>
<dbReference type="InterPro" id="IPR036704">
    <property type="entry name" value="RraA/RraA-like_sf"/>
</dbReference>
<feature type="binding site" evidence="5">
    <location>
        <position position="133"/>
    </location>
    <ligand>
        <name>substrate</name>
    </ligand>
</feature>
<evidence type="ECO:0000256" key="1">
    <source>
        <dbReference type="ARBA" id="ARBA00001968"/>
    </source>
</evidence>
<accession>A0A1V2GUB1</accession>
<dbReference type="GO" id="GO:0008168">
    <property type="term" value="F:methyltransferase activity"/>
    <property type="evidence" value="ECO:0007669"/>
    <property type="project" value="UniProtKB-KW"/>
</dbReference>
<comment type="cofactor">
    <cofactor evidence="1">
        <name>a divalent metal cation</name>
        <dbReference type="ChEBI" id="CHEBI:60240"/>
    </cofactor>
</comment>
<dbReference type="Gene3D" id="3.50.30.40">
    <property type="entry name" value="Ribonuclease E inhibitor RraA/RraA-like"/>
    <property type="match status" value="1"/>
</dbReference>
<organism evidence="6 7">
    <name type="scientific">Teichococcus deserti</name>
    <dbReference type="NCBI Taxonomy" id="1817963"/>
    <lineage>
        <taxon>Bacteria</taxon>
        <taxon>Pseudomonadati</taxon>
        <taxon>Pseudomonadota</taxon>
        <taxon>Alphaproteobacteria</taxon>
        <taxon>Acetobacterales</taxon>
        <taxon>Roseomonadaceae</taxon>
        <taxon>Roseomonas</taxon>
    </lineage>
</organism>
<dbReference type="Proteomes" id="UP000188879">
    <property type="component" value="Unassembled WGS sequence"/>
</dbReference>
<protein>
    <recommendedName>
        <fullName evidence="2">Putative 4-hydroxy-4-methyl-2-oxoglutarate aldolase</fullName>
    </recommendedName>
    <alternativeName>
        <fullName evidence="3">Regulator of ribonuclease activity homolog</fullName>
    </alternativeName>
    <alternativeName>
        <fullName evidence="4">RraA-like protein</fullName>
    </alternativeName>
</protein>
<dbReference type="SUPFAM" id="SSF89562">
    <property type="entry name" value="RraA-like"/>
    <property type="match status" value="1"/>
</dbReference>
<dbReference type="GO" id="GO:0047443">
    <property type="term" value="F:4-hydroxy-4-methyl-2-oxoglutarate aldolase activity"/>
    <property type="evidence" value="ECO:0007669"/>
    <property type="project" value="TreeGrafter"/>
</dbReference>
<evidence type="ECO:0000256" key="2">
    <source>
        <dbReference type="ARBA" id="ARBA00016549"/>
    </source>
</evidence>
<keyword evidence="5" id="KW-0460">Magnesium</keyword>
<dbReference type="EMBL" id="MLCO01000456">
    <property type="protein sequence ID" value="ONG43979.1"/>
    <property type="molecule type" value="Genomic_DNA"/>
</dbReference>
<evidence type="ECO:0000256" key="5">
    <source>
        <dbReference type="PIRSR" id="PIRSR605493-1"/>
    </source>
</evidence>
<feature type="binding site" evidence="5">
    <location>
        <position position="134"/>
    </location>
    <ligand>
        <name>Mg(2+)</name>
        <dbReference type="ChEBI" id="CHEBI:18420"/>
    </ligand>
</feature>
<dbReference type="CDD" id="cd16841">
    <property type="entry name" value="RraA_family"/>
    <property type="match status" value="1"/>
</dbReference>
<dbReference type="InterPro" id="IPR005493">
    <property type="entry name" value="RraA/RraA-like"/>
</dbReference>
<reference evidence="6 7" key="1">
    <citation type="submission" date="2016-10" db="EMBL/GenBank/DDBJ databases">
        <title>Draft Genome sequence of Roseomonas sp. strain M3.</title>
        <authorList>
            <person name="Subhash Y."/>
            <person name="Lee S."/>
        </authorList>
    </citation>
    <scope>NUCLEOTIDE SEQUENCE [LARGE SCALE GENOMIC DNA]</scope>
    <source>
        <strain evidence="6 7">M3</strain>
    </source>
</reference>
<keyword evidence="7" id="KW-1185">Reference proteome</keyword>
<dbReference type="OrthoDB" id="8717144at2"/>
<dbReference type="GO" id="GO:0008948">
    <property type="term" value="F:oxaloacetate decarboxylase activity"/>
    <property type="evidence" value="ECO:0007669"/>
    <property type="project" value="TreeGrafter"/>
</dbReference>
<sequence length="234" mass="24699">MAGEIPARDAAADAALFEMIRAELFTAVIGDVMDAMGLRRQFLPPEIRALVPDTVIVGRAMPVLEADCATDAASRGPVADAFGLMFEALDDLKPGEIYVCTGASPRYALWGGLMSGRAQALGAAGAVLGGFHRDTREILGLGFPVFSTGAYAQDQRLRGRVIDYRCPIEFPNACRVEPGDLMVGDIDGVLVVPRAQEAAVIAAAREKVRGEAQVRDMIGAGESTASIFAKTGIM</sequence>
<keyword evidence="5" id="KW-0479">Metal-binding</keyword>
<keyword evidence="6" id="KW-0489">Methyltransferase</keyword>
<gene>
    <name evidence="6" type="ORF">BKE38_28540</name>
</gene>
<proteinExistence type="predicted"/>